<keyword evidence="2" id="KW-1185">Reference proteome</keyword>
<evidence type="ECO:0000313" key="3">
    <source>
        <dbReference type="WBParaSite" id="ACOC_0000883401-mRNA-1"/>
    </source>
</evidence>
<dbReference type="InterPro" id="IPR036691">
    <property type="entry name" value="Endo/exonu/phosph_ase_sf"/>
</dbReference>
<dbReference type="Proteomes" id="UP000267027">
    <property type="component" value="Unassembled WGS sequence"/>
</dbReference>
<protein>
    <submittedName>
        <fullName evidence="3">Endo/exonuclease/phosphatase domain-containing protein</fullName>
    </submittedName>
</protein>
<accession>A0A0R3PSZ7</accession>
<dbReference type="OrthoDB" id="5844535at2759"/>
<evidence type="ECO:0000313" key="2">
    <source>
        <dbReference type="Proteomes" id="UP000267027"/>
    </source>
</evidence>
<dbReference type="EMBL" id="UYYA01004210">
    <property type="protein sequence ID" value="VDM60420.1"/>
    <property type="molecule type" value="Genomic_DNA"/>
</dbReference>
<dbReference type="Gene3D" id="3.60.10.10">
    <property type="entry name" value="Endonuclease/exonuclease/phosphatase"/>
    <property type="match status" value="1"/>
</dbReference>
<reference evidence="3" key="1">
    <citation type="submission" date="2017-02" db="UniProtKB">
        <authorList>
            <consortium name="WormBaseParasite"/>
        </authorList>
    </citation>
    <scope>IDENTIFICATION</scope>
</reference>
<gene>
    <name evidence="1" type="ORF">ACOC_LOCUS8835</name>
</gene>
<organism evidence="3">
    <name type="scientific">Angiostrongylus costaricensis</name>
    <name type="common">Nematode worm</name>
    <dbReference type="NCBI Taxonomy" id="334426"/>
    <lineage>
        <taxon>Eukaryota</taxon>
        <taxon>Metazoa</taxon>
        <taxon>Ecdysozoa</taxon>
        <taxon>Nematoda</taxon>
        <taxon>Chromadorea</taxon>
        <taxon>Rhabditida</taxon>
        <taxon>Rhabditina</taxon>
        <taxon>Rhabditomorpha</taxon>
        <taxon>Strongyloidea</taxon>
        <taxon>Metastrongylidae</taxon>
        <taxon>Angiostrongylus</taxon>
    </lineage>
</organism>
<name>A0A0R3PSZ7_ANGCS</name>
<dbReference type="AlphaFoldDB" id="A0A0R3PSZ7"/>
<sequence length="280" mass="32788">MPRLRESRSWELNTFYYQLEENICNEKAYHKYVDRYFNGLGKANKNEHRIGNFFLGEGNENENHSTGLLSAAYLLRGFSFFQKKESRRWTWESPNGMTHAEIDHILTNQKWCLLDTSVVPSFRTSSDHRLFRAKIRLSRKLEKHSLHRPRGKSLVVYDENTLNEVLSKCDWQINEDLTEDYELLVEGLKSCAELASVPQARRSDRISITTKGLLEKERKQKLDPTAARLKWLVINASCRRALQEDLQRYKQKKLLEATEKKAVWKNAVGTCVTTMFHCQS</sequence>
<dbReference type="WBParaSite" id="ACOC_0000883401-mRNA-1">
    <property type="protein sequence ID" value="ACOC_0000883401-mRNA-1"/>
    <property type="gene ID" value="ACOC_0000883401"/>
</dbReference>
<dbReference type="OMA" id="DWQINED"/>
<proteinExistence type="predicted"/>
<dbReference type="SUPFAM" id="SSF56219">
    <property type="entry name" value="DNase I-like"/>
    <property type="match status" value="1"/>
</dbReference>
<dbReference type="STRING" id="334426.A0A0R3PSZ7"/>
<evidence type="ECO:0000313" key="1">
    <source>
        <dbReference type="EMBL" id="VDM60420.1"/>
    </source>
</evidence>
<reference evidence="1 2" key="2">
    <citation type="submission" date="2018-11" db="EMBL/GenBank/DDBJ databases">
        <authorList>
            <consortium name="Pathogen Informatics"/>
        </authorList>
    </citation>
    <scope>NUCLEOTIDE SEQUENCE [LARGE SCALE GENOMIC DNA]</scope>
    <source>
        <strain evidence="1 2">Costa Rica</strain>
    </source>
</reference>